<evidence type="ECO:0000313" key="2">
    <source>
        <dbReference type="Proteomes" id="UP000886780"/>
    </source>
</evidence>
<name>A0A9D2AVU7_9FIRM</name>
<accession>A0A9D2AVU7</accession>
<organism evidence="1 2">
    <name type="scientific">Candidatus Lachnoclostridium stercoripullorum</name>
    <dbReference type="NCBI Taxonomy" id="2838635"/>
    <lineage>
        <taxon>Bacteria</taxon>
        <taxon>Bacillati</taxon>
        <taxon>Bacillota</taxon>
        <taxon>Clostridia</taxon>
        <taxon>Lachnospirales</taxon>
        <taxon>Lachnospiraceae</taxon>
    </lineage>
</organism>
<dbReference type="InterPro" id="IPR025466">
    <property type="entry name" value="DUF4317"/>
</dbReference>
<dbReference type="Pfam" id="PF14199">
    <property type="entry name" value="DUF4317"/>
    <property type="match status" value="1"/>
</dbReference>
<proteinExistence type="predicted"/>
<reference evidence="1" key="1">
    <citation type="journal article" date="2021" name="PeerJ">
        <title>Extensive microbial diversity within the chicken gut microbiome revealed by metagenomics and culture.</title>
        <authorList>
            <person name="Gilroy R."/>
            <person name="Ravi A."/>
            <person name="Getino M."/>
            <person name="Pursley I."/>
            <person name="Horton D.L."/>
            <person name="Alikhan N.F."/>
            <person name="Baker D."/>
            <person name="Gharbi K."/>
            <person name="Hall N."/>
            <person name="Watson M."/>
            <person name="Adriaenssens E.M."/>
            <person name="Foster-Nyarko E."/>
            <person name="Jarju S."/>
            <person name="Secka A."/>
            <person name="Antonio M."/>
            <person name="Oren A."/>
            <person name="Chaudhuri R.R."/>
            <person name="La Ragione R."/>
            <person name="Hildebrand F."/>
            <person name="Pallen M.J."/>
        </authorList>
    </citation>
    <scope>NUCLEOTIDE SEQUENCE</scope>
    <source>
        <strain evidence="1">ChiGjej4B4-12881</strain>
    </source>
</reference>
<dbReference type="EMBL" id="DXEU01000057">
    <property type="protein sequence ID" value="HIX51803.1"/>
    <property type="molecule type" value="Genomic_DNA"/>
</dbReference>
<reference evidence="1" key="2">
    <citation type="submission" date="2021-04" db="EMBL/GenBank/DDBJ databases">
        <authorList>
            <person name="Gilroy R."/>
        </authorList>
    </citation>
    <scope>NUCLEOTIDE SEQUENCE</scope>
    <source>
        <strain evidence="1">ChiGjej4B4-12881</strain>
    </source>
</reference>
<evidence type="ECO:0000313" key="1">
    <source>
        <dbReference type="EMBL" id="HIX51803.1"/>
    </source>
</evidence>
<comment type="caution">
    <text evidence="1">The sequence shown here is derived from an EMBL/GenBank/DDBJ whole genome shotgun (WGS) entry which is preliminary data.</text>
</comment>
<dbReference type="Proteomes" id="UP000886780">
    <property type="component" value="Unassembled WGS sequence"/>
</dbReference>
<protein>
    <submittedName>
        <fullName evidence="1">DUF4317 domain-containing protein</fullName>
    </submittedName>
</protein>
<gene>
    <name evidence="1" type="ORF">IAA28_03225</name>
</gene>
<dbReference type="AlphaFoldDB" id="A0A9D2AVU7"/>
<sequence length="375" mass="42559">MIKKEVLEIRKLFRMEDCCLSRICGCYVDHEKTKKLEFKENFLALPEEEGFKYLKLFKKALSGSIGRTLQNIEFPLAEEGEGGRQQFLYQVRESGLKDEELLDQLYDRIIDTYPFGENYLILMIHGLYDVPGRASDGMTMEDASEIVYEFVLGCICPVALSKPGLCYNETSNHIEDRSRDWLVGDPMTGFLFPAFNDRQSDIHSLLYYSKKAADLLPEFVEEMFGCTAPVDAGTQREMFHTVIADTLGEKLNYETVREIHDNLQEMIAAHEDDPEPLELSGRDVKRLLEQSGAPEEKLENFDREYAKTAGEKTVLMAENITDSRKYSIKTPDITIQVSPECAGLIETRVIDGKKCLVIAVDDNVEVNGMPVKGIS</sequence>